<evidence type="ECO:0000256" key="2">
    <source>
        <dbReference type="ARBA" id="ARBA00023015"/>
    </source>
</evidence>
<feature type="domain" description="RNA polymerase sigma factor 70 region 4 type 2" evidence="6">
    <location>
        <begin position="108"/>
        <end position="159"/>
    </location>
</feature>
<evidence type="ECO:0000259" key="5">
    <source>
        <dbReference type="Pfam" id="PF04542"/>
    </source>
</evidence>
<evidence type="ECO:0000256" key="3">
    <source>
        <dbReference type="ARBA" id="ARBA00023082"/>
    </source>
</evidence>
<feature type="domain" description="RNA polymerase sigma-70 region 2" evidence="5">
    <location>
        <begin position="11"/>
        <end position="74"/>
    </location>
</feature>
<dbReference type="GO" id="GO:0003677">
    <property type="term" value="F:DNA binding"/>
    <property type="evidence" value="ECO:0007669"/>
    <property type="project" value="InterPro"/>
</dbReference>
<dbReference type="Pfam" id="PF04542">
    <property type="entry name" value="Sigma70_r2"/>
    <property type="match status" value="1"/>
</dbReference>
<dbReference type="AlphaFoldDB" id="A0A9X3I8K2"/>
<dbReference type="NCBIfam" id="TIGR02937">
    <property type="entry name" value="sigma70-ECF"/>
    <property type="match status" value="1"/>
</dbReference>
<gene>
    <name evidence="7" type="ORF">OQZ29_08780</name>
</gene>
<evidence type="ECO:0000313" key="7">
    <source>
        <dbReference type="EMBL" id="MCX3264836.1"/>
    </source>
</evidence>
<dbReference type="Gene3D" id="1.10.1740.10">
    <property type="match status" value="1"/>
</dbReference>
<dbReference type="RefSeq" id="WP_010600069.1">
    <property type="nucleotide sequence ID" value="NZ_JAPJUH010000002.1"/>
</dbReference>
<dbReference type="InterPro" id="IPR013324">
    <property type="entry name" value="RNA_pol_sigma_r3/r4-like"/>
</dbReference>
<comment type="caution">
    <text evidence="7">The sequence shown here is derived from an EMBL/GenBank/DDBJ whole genome shotgun (WGS) entry which is preliminary data.</text>
</comment>
<sequence>MKKRLFGEMIVNHSDTLSSFALKFTRDEQDAKDLLQNTFLKALDNYEMYREDGNLGGWLYWIMRNTYINDFRKLTASRSLAGLVANICSAELLDVAEFNLIEGAFIKDDIQKAIERISPIYAVAFVRHFEGYKYEEIAASLSVPIGTVKRRIHSARMQLQKALNQYSCCDN</sequence>
<dbReference type="InterPro" id="IPR007627">
    <property type="entry name" value="RNA_pol_sigma70_r2"/>
</dbReference>
<dbReference type="EMBL" id="JAPJUH010000002">
    <property type="protein sequence ID" value="MCX3264836.1"/>
    <property type="molecule type" value="Genomic_DNA"/>
</dbReference>
<keyword evidence="4" id="KW-0804">Transcription</keyword>
<protein>
    <submittedName>
        <fullName evidence="7">RNA polymerase sigma factor</fullName>
    </submittedName>
</protein>
<dbReference type="PANTHER" id="PTHR43133:SF25">
    <property type="entry name" value="RNA POLYMERASE SIGMA FACTOR RFAY-RELATED"/>
    <property type="match status" value="1"/>
</dbReference>
<keyword evidence="2" id="KW-0805">Transcription regulation</keyword>
<dbReference type="Proteomes" id="UP001142592">
    <property type="component" value="Unassembled WGS sequence"/>
</dbReference>
<evidence type="ECO:0000313" key="8">
    <source>
        <dbReference type="Proteomes" id="UP001142592"/>
    </source>
</evidence>
<keyword evidence="3" id="KW-0731">Sigma factor</keyword>
<reference evidence="7" key="1">
    <citation type="submission" date="2022-11" db="EMBL/GenBank/DDBJ databases">
        <authorList>
            <person name="Graham C."/>
            <person name="Newman J.D."/>
        </authorList>
    </citation>
    <scope>NUCLEOTIDE SEQUENCE</scope>
    <source>
        <strain evidence="7">DSM 19486</strain>
    </source>
</reference>
<dbReference type="InterPro" id="IPR014284">
    <property type="entry name" value="RNA_pol_sigma-70_dom"/>
</dbReference>
<dbReference type="PANTHER" id="PTHR43133">
    <property type="entry name" value="RNA POLYMERASE ECF-TYPE SIGMA FACTO"/>
    <property type="match status" value="1"/>
</dbReference>
<dbReference type="GO" id="GO:0006352">
    <property type="term" value="P:DNA-templated transcription initiation"/>
    <property type="evidence" value="ECO:0007669"/>
    <property type="project" value="InterPro"/>
</dbReference>
<keyword evidence="8" id="KW-1185">Reference proteome</keyword>
<dbReference type="SUPFAM" id="SSF88946">
    <property type="entry name" value="Sigma2 domain of RNA polymerase sigma factors"/>
    <property type="match status" value="1"/>
</dbReference>
<name>A0A9X3I8K2_9SPHI</name>
<proteinExistence type="inferred from homology"/>
<comment type="similarity">
    <text evidence="1">Belongs to the sigma-70 factor family. ECF subfamily.</text>
</comment>
<dbReference type="InterPro" id="IPR013325">
    <property type="entry name" value="RNA_pol_sigma_r2"/>
</dbReference>
<dbReference type="InterPro" id="IPR013249">
    <property type="entry name" value="RNA_pol_sigma70_r4_t2"/>
</dbReference>
<dbReference type="GO" id="GO:0016987">
    <property type="term" value="F:sigma factor activity"/>
    <property type="evidence" value="ECO:0007669"/>
    <property type="project" value="UniProtKB-KW"/>
</dbReference>
<dbReference type="InterPro" id="IPR039425">
    <property type="entry name" value="RNA_pol_sigma-70-like"/>
</dbReference>
<organism evidence="7 8">
    <name type="scientific">Pedobacter agri</name>
    <dbReference type="NCBI Taxonomy" id="454586"/>
    <lineage>
        <taxon>Bacteria</taxon>
        <taxon>Pseudomonadati</taxon>
        <taxon>Bacteroidota</taxon>
        <taxon>Sphingobacteriia</taxon>
        <taxon>Sphingobacteriales</taxon>
        <taxon>Sphingobacteriaceae</taxon>
        <taxon>Pedobacter</taxon>
    </lineage>
</organism>
<dbReference type="CDD" id="cd06171">
    <property type="entry name" value="Sigma70_r4"/>
    <property type="match status" value="1"/>
</dbReference>
<evidence type="ECO:0000256" key="4">
    <source>
        <dbReference type="ARBA" id="ARBA00023163"/>
    </source>
</evidence>
<dbReference type="Gene3D" id="1.10.10.10">
    <property type="entry name" value="Winged helix-like DNA-binding domain superfamily/Winged helix DNA-binding domain"/>
    <property type="match status" value="1"/>
</dbReference>
<evidence type="ECO:0000259" key="6">
    <source>
        <dbReference type="Pfam" id="PF08281"/>
    </source>
</evidence>
<evidence type="ECO:0000256" key="1">
    <source>
        <dbReference type="ARBA" id="ARBA00010641"/>
    </source>
</evidence>
<dbReference type="SUPFAM" id="SSF88659">
    <property type="entry name" value="Sigma3 and sigma4 domains of RNA polymerase sigma factors"/>
    <property type="match status" value="1"/>
</dbReference>
<dbReference type="Pfam" id="PF08281">
    <property type="entry name" value="Sigma70_r4_2"/>
    <property type="match status" value="1"/>
</dbReference>
<dbReference type="InterPro" id="IPR036388">
    <property type="entry name" value="WH-like_DNA-bd_sf"/>
</dbReference>
<accession>A0A9X3I8K2</accession>